<dbReference type="OrthoDB" id="8452484at2"/>
<reference evidence="1 2" key="1">
    <citation type="submission" date="2016-01" db="EMBL/GenBank/DDBJ databases">
        <title>The new phylogeny of the genus Mycobacterium.</title>
        <authorList>
            <person name="Tarcisio F."/>
            <person name="Conor M."/>
            <person name="Antonella G."/>
            <person name="Elisabetta G."/>
            <person name="Giulia F.S."/>
            <person name="Sara T."/>
            <person name="Anna F."/>
            <person name="Clotilde B."/>
            <person name="Roberto B."/>
            <person name="Veronica D.S."/>
            <person name="Fabio R."/>
            <person name="Monica P."/>
            <person name="Olivier J."/>
            <person name="Enrico T."/>
            <person name="Nicola S."/>
        </authorList>
    </citation>
    <scope>NUCLEOTIDE SEQUENCE [LARGE SCALE GENOMIC DNA]</scope>
    <source>
        <strain evidence="1 2">DSM 44572</strain>
    </source>
</reference>
<accession>A0A1X1ZKI4</accession>
<protein>
    <submittedName>
        <fullName evidence="1">Uncharacterized protein</fullName>
    </submittedName>
</protein>
<dbReference type="Gene3D" id="3.90.226.10">
    <property type="entry name" value="2-enoyl-CoA Hydratase, Chain A, domain 1"/>
    <property type="match status" value="1"/>
</dbReference>
<dbReference type="RefSeq" id="WP_085078989.1">
    <property type="nucleotide sequence ID" value="NZ_JACKRZ010000369.1"/>
</dbReference>
<dbReference type="STRING" id="153971.AWC19_11200"/>
<keyword evidence="2" id="KW-1185">Reference proteome</keyword>
<proteinExistence type="predicted"/>
<dbReference type="SUPFAM" id="SSF52096">
    <property type="entry name" value="ClpP/crotonase"/>
    <property type="match status" value="1"/>
</dbReference>
<dbReference type="EMBL" id="LQPJ01000107">
    <property type="protein sequence ID" value="ORW23631.1"/>
    <property type="molecule type" value="Genomic_DNA"/>
</dbReference>
<name>A0A1X1ZKI4_9MYCO</name>
<comment type="caution">
    <text evidence="1">The sequence shown here is derived from an EMBL/GenBank/DDBJ whole genome shotgun (WGS) entry which is preliminary data.</text>
</comment>
<dbReference type="InterPro" id="IPR029045">
    <property type="entry name" value="ClpP/crotonase-like_dom_sf"/>
</dbReference>
<gene>
    <name evidence="1" type="ORF">AWC19_11200</name>
</gene>
<evidence type="ECO:0000313" key="1">
    <source>
        <dbReference type="EMBL" id="ORW23631.1"/>
    </source>
</evidence>
<evidence type="ECO:0000313" key="2">
    <source>
        <dbReference type="Proteomes" id="UP000193529"/>
    </source>
</evidence>
<organism evidence="1 2">
    <name type="scientific">Mycobacterium palustre</name>
    <dbReference type="NCBI Taxonomy" id="153971"/>
    <lineage>
        <taxon>Bacteria</taxon>
        <taxon>Bacillati</taxon>
        <taxon>Actinomycetota</taxon>
        <taxon>Actinomycetes</taxon>
        <taxon>Mycobacteriales</taxon>
        <taxon>Mycobacteriaceae</taxon>
        <taxon>Mycobacterium</taxon>
        <taxon>Mycobacterium simiae complex</taxon>
    </lineage>
</organism>
<dbReference type="Proteomes" id="UP000193529">
    <property type="component" value="Unassembled WGS sequence"/>
</dbReference>
<sequence length="164" mass="17611">MTIRHGDRRLERRGEVAKIGWAASRLNLFTPEVADAHDAVLDDLPTGARALIVRAEGKVLLRGSGRSSSPPWTPRPGTKFSRRLLGLVQRIEGLRLPTVAVMHGLKLSSTGAGCCTHFGPGTHRFSADAYARAVCCGLDSAVEKVDASLYGTGQFGEATKCLRE</sequence>
<dbReference type="AlphaFoldDB" id="A0A1X1ZKI4"/>